<dbReference type="RefSeq" id="WP_044184753.1">
    <property type="nucleotide sequence ID" value="NZ_JMCB01000003.1"/>
</dbReference>
<organism evidence="1 2">
    <name type="scientific">Hyalangium minutum</name>
    <dbReference type="NCBI Taxonomy" id="394096"/>
    <lineage>
        <taxon>Bacteria</taxon>
        <taxon>Pseudomonadati</taxon>
        <taxon>Myxococcota</taxon>
        <taxon>Myxococcia</taxon>
        <taxon>Myxococcales</taxon>
        <taxon>Cystobacterineae</taxon>
        <taxon>Archangiaceae</taxon>
        <taxon>Hyalangium</taxon>
    </lineage>
</organism>
<dbReference type="STRING" id="394096.DB31_5147"/>
<evidence type="ECO:0000313" key="1">
    <source>
        <dbReference type="EMBL" id="KFE70105.1"/>
    </source>
</evidence>
<accession>A0A085WQZ2</accession>
<dbReference type="EMBL" id="JMCB01000003">
    <property type="protein sequence ID" value="KFE70105.1"/>
    <property type="molecule type" value="Genomic_DNA"/>
</dbReference>
<gene>
    <name evidence="1" type="ORF">DB31_5147</name>
</gene>
<dbReference type="Proteomes" id="UP000028725">
    <property type="component" value="Unassembled WGS sequence"/>
</dbReference>
<dbReference type="OrthoDB" id="5379407at2"/>
<dbReference type="PATRIC" id="fig|394096.3.peg.1629"/>
<reference evidence="1 2" key="1">
    <citation type="submission" date="2014-04" db="EMBL/GenBank/DDBJ databases">
        <title>Genome assembly of Hyalangium minutum DSM 14724.</title>
        <authorList>
            <person name="Sharma G."/>
            <person name="Subramanian S."/>
        </authorList>
    </citation>
    <scope>NUCLEOTIDE SEQUENCE [LARGE SCALE GENOMIC DNA]</scope>
    <source>
        <strain evidence="1 2">DSM 14724</strain>
    </source>
</reference>
<proteinExistence type="predicted"/>
<protein>
    <submittedName>
        <fullName evidence="1">Uncharacterized protein</fullName>
    </submittedName>
</protein>
<keyword evidence="2" id="KW-1185">Reference proteome</keyword>
<sequence>MSSILDSLPALYRGLFPSFFQSPIPSETKATCSACAMCESANPLRIDSVDGVNRFFRPDTKCCTYHPRLPNYLVGAILSDEEAGMAEGRRRIQAKIARGASVNPQWIKAPTRYNLLYMNARQAFGRSESLRCPYYEPNGGLCTIWRYREAVCSTYFCKYVAGADGRKFWMTLKTWLTLAEIQLSRYALLQLLPDYVLLGKDKADNQSGPLTVEDLDDQRLPEKDYAELWHPWVGREEEFYRRSYDVVRALSSEEFENLLGIDGIIELSVLKRLHGNAVTASLPKTLKLNPSATIQWLPDGSVAMASYSELDAVALPGEAYSLLVEFTGKEPVETVRQRLRDEKQADLHDDILVELFRHRILIDAAKPQQ</sequence>
<comment type="caution">
    <text evidence="1">The sequence shown here is derived from an EMBL/GenBank/DDBJ whole genome shotgun (WGS) entry which is preliminary data.</text>
</comment>
<name>A0A085WQZ2_9BACT</name>
<evidence type="ECO:0000313" key="2">
    <source>
        <dbReference type="Proteomes" id="UP000028725"/>
    </source>
</evidence>
<dbReference type="AlphaFoldDB" id="A0A085WQZ2"/>